<sequence length="138" mass="16086">MVLSYLKPINIREAMKYTVLYNVGKSNSQFSPEHTNHIKKLVIKNYFVKSAGMAASICGAYFVPLPINEVFVIPTRILLGLFTFRVLTTSNQIALMNQIKEYCIQYEIEKKIDTLTMSEKDKNMWERSKLYEKLHQNK</sequence>
<organism evidence="1 2">
    <name type="scientific">Stentor coeruleus</name>
    <dbReference type="NCBI Taxonomy" id="5963"/>
    <lineage>
        <taxon>Eukaryota</taxon>
        <taxon>Sar</taxon>
        <taxon>Alveolata</taxon>
        <taxon>Ciliophora</taxon>
        <taxon>Postciliodesmatophora</taxon>
        <taxon>Heterotrichea</taxon>
        <taxon>Heterotrichida</taxon>
        <taxon>Stentoridae</taxon>
        <taxon>Stentor</taxon>
    </lineage>
</organism>
<name>A0A1R2CAU2_9CILI</name>
<accession>A0A1R2CAU2</accession>
<reference evidence="1 2" key="1">
    <citation type="submission" date="2016-11" db="EMBL/GenBank/DDBJ databases">
        <title>The macronuclear genome of Stentor coeruleus: a giant cell with tiny introns.</title>
        <authorList>
            <person name="Slabodnick M."/>
            <person name="Ruby J.G."/>
            <person name="Reiff S.B."/>
            <person name="Swart E.C."/>
            <person name="Gosai S."/>
            <person name="Prabakaran S."/>
            <person name="Witkowska E."/>
            <person name="Larue G.E."/>
            <person name="Fisher S."/>
            <person name="Freeman R.M."/>
            <person name="Gunawardena J."/>
            <person name="Chu W."/>
            <person name="Stover N.A."/>
            <person name="Gregory B.D."/>
            <person name="Nowacki M."/>
            <person name="Derisi J."/>
            <person name="Roy S.W."/>
            <person name="Marshall W.F."/>
            <person name="Sood P."/>
        </authorList>
    </citation>
    <scope>NUCLEOTIDE SEQUENCE [LARGE SCALE GENOMIC DNA]</scope>
    <source>
        <strain evidence="1">WM001</strain>
    </source>
</reference>
<keyword evidence="2" id="KW-1185">Reference proteome</keyword>
<proteinExistence type="predicted"/>
<evidence type="ECO:0000313" key="2">
    <source>
        <dbReference type="Proteomes" id="UP000187209"/>
    </source>
</evidence>
<gene>
    <name evidence="1" type="ORF">SteCoe_12394</name>
</gene>
<dbReference type="Proteomes" id="UP000187209">
    <property type="component" value="Unassembled WGS sequence"/>
</dbReference>
<comment type="caution">
    <text evidence="1">The sequence shown here is derived from an EMBL/GenBank/DDBJ whole genome shotgun (WGS) entry which is preliminary data.</text>
</comment>
<dbReference type="EMBL" id="MPUH01000215">
    <property type="protein sequence ID" value="OMJ86119.1"/>
    <property type="molecule type" value="Genomic_DNA"/>
</dbReference>
<dbReference type="AlphaFoldDB" id="A0A1R2CAU2"/>
<evidence type="ECO:0000313" key="1">
    <source>
        <dbReference type="EMBL" id="OMJ86119.1"/>
    </source>
</evidence>
<protein>
    <submittedName>
        <fullName evidence="1">Uncharacterized protein</fullName>
    </submittedName>
</protein>